<dbReference type="EMBL" id="JBDIZK010000004">
    <property type="protein sequence ID" value="MEN3747378.1"/>
    <property type="molecule type" value="Genomic_DNA"/>
</dbReference>
<evidence type="ECO:0000256" key="3">
    <source>
        <dbReference type="ARBA" id="ARBA00023015"/>
    </source>
</evidence>
<evidence type="ECO:0000256" key="2">
    <source>
        <dbReference type="ARBA" id="ARBA00023012"/>
    </source>
</evidence>
<dbReference type="PROSITE" id="PS50110">
    <property type="entry name" value="RESPONSE_REGULATORY"/>
    <property type="match status" value="1"/>
</dbReference>
<dbReference type="SUPFAM" id="SSF46894">
    <property type="entry name" value="C-terminal effector domain of the bipartite response regulators"/>
    <property type="match status" value="1"/>
</dbReference>
<evidence type="ECO:0000256" key="4">
    <source>
        <dbReference type="ARBA" id="ARBA00023125"/>
    </source>
</evidence>
<organism evidence="10 11">
    <name type="scientific">Sphingomonas rustica</name>
    <dbReference type="NCBI Taxonomy" id="3103142"/>
    <lineage>
        <taxon>Bacteria</taxon>
        <taxon>Pseudomonadati</taxon>
        <taxon>Pseudomonadota</taxon>
        <taxon>Alphaproteobacteria</taxon>
        <taxon>Sphingomonadales</taxon>
        <taxon>Sphingomonadaceae</taxon>
        <taxon>Sphingomonas</taxon>
    </lineage>
</organism>
<dbReference type="SUPFAM" id="SSF52172">
    <property type="entry name" value="CheY-like"/>
    <property type="match status" value="1"/>
</dbReference>
<feature type="modified residue" description="4-aspartylphosphate" evidence="6">
    <location>
        <position position="66"/>
    </location>
</feature>
<dbReference type="RefSeq" id="WP_346246367.1">
    <property type="nucleotide sequence ID" value="NZ_JBDIZK010000004.1"/>
</dbReference>
<dbReference type="InterPro" id="IPR011006">
    <property type="entry name" value="CheY-like_superfamily"/>
</dbReference>
<dbReference type="CDD" id="cd00383">
    <property type="entry name" value="trans_reg_C"/>
    <property type="match status" value="1"/>
</dbReference>
<evidence type="ECO:0000313" key="10">
    <source>
        <dbReference type="EMBL" id="MEN3747378.1"/>
    </source>
</evidence>
<keyword evidence="4 7" id="KW-0238">DNA-binding</keyword>
<dbReference type="Gene3D" id="1.10.10.10">
    <property type="entry name" value="Winged helix-like DNA-binding domain superfamily/Winged helix DNA-binding domain"/>
    <property type="match status" value="1"/>
</dbReference>
<evidence type="ECO:0000256" key="7">
    <source>
        <dbReference type="PROSITE-ProRule" id="PRU01091"/>
    </source>
</evidence>
<dbReference type="InterPro" id="IPR016032">
    <property type="entry name" value="Sig_transdc_resp-reg_C-effctor"/>
</dbReference>
<dbReference type="SMART" id="SM00448">
    <property type="entry name" value="REC"/>
    <property type="match status" value="1"/>
</dbReference>
<sequence length="250" mass="28436">MAFIDTAELSSQVKSARVLVVDDDPAMQRMIVGYLTEHNLRANAVSGRQGLIHSLVAREPDLVILDLHLGEDDGLDVLRELRTKSVTPVILITGNRREEIDRVVGLELGADDYLTKPFGLRELLARVRAALRRRSMDRLSPARQREAVFTFAGWRFDQRNRELVSPPGDTVALTKGEFALLSAFVQAPRRTLSREHLLQATRVHEDVFDRSIDVQILRLRRKLEDDAQAPRFIKTERGVGYRFDVDVEML</sequence>
<dbReference type="InterPro" id="IPR039420">
    <property type="entry name" value="WalR-like"/>
</dbReference>
<dbReference type="SMART" id="SM00862">
    <property type="entry name" value="Trans_reg_C"/>
    <property type="match status" value="1"/>
</dbReference>
<dbReference type="Proteomes" id="UP001427805">
    <property type="component" value="Unassembled WGS sequence"/>
</dbReference>
<dbReference type="InterPro" id="IPR036388">
    <property type="entry name" value="WH-like_DNA-bd_sf"/>
</dbReference>
<evidence type="ECO:0000259" key="9">
    <source>
        <dbReference type="PROSITE" id="PS51755"/>
    </source>
</evidence>
<gene>
    <name evidence="10" type="ORF">TPR58_09370</name>
</gene>
<dbReference type="Gene3D" id="6.10.250.690">
    <property type="match status" value="1"/>
</dbReference>
<accession>A0ABV0B6Z8</accession>
<evidence type="ECO:0000256" key="1">
    <source>
        <dbReference type="ARBA" id="ARBA00022553"/>
    </source>
</evidence>
<keyword evidence="2" id="KW-0902">Two-component regulatory system</keyword>
<dbReference type="PANTHER" id="PTHR48111">
    <property type="entry name" value="REGULATOR OF RPOS"/>
    <property type="match status" value="1"/>
</dbReference>
<dbReference type="PROSITE" id="PS51755">
    <property type="entry name" value="OMPR_PHOB"/>
    <property type="match status" value="1"/>
</dbReference>
<keyword evidence="11" id="KW-1185">Reference proteome</keyword>
<protein>
    <submittedName>
        <fullName evidence="10">Response regulator</fullName>
    </submittedName>
</protein>
<feature type="domain" description="OmpR/PhoB-type" evidence="9">
    <location>
        <begin position="146"/>
        <end position="245"/>
    </location>
</feature>
<comment type="caution">
    <text evidence="10">The sequence shown here is derived from an EMBL/GenBank/DDBJ whole genome shotgun (WGS) entry which is preliminary data.</text>
</comment>
<dbReference type="Pfam" id="PF00072">
    <property type="entry name" value="Response_reg"/>
    <property type="match status" value="1"/>
</dbReference>
<keyword evidence="1 6" id="KW-0597">Phosphoprotein</keyword>
<dbReference type="Pfam" id="PF00486">
    <property type="entry name" value="Trans_reg_C"/>
    <property type="match status" value="1"/>
</dbReference>
<keyword evidence="5" id="KW-0804">Transcription</keyword>
<evidence type="ECO:0000256" key="6">
    <source>
        <dbReference type="PROSITE-ProRule" id="PRU00169"/>
    </source>
</evidence>
<keyword evidence="3" id="KW-0805">Transcription regulation</keyword>
<evidence type="ECO:0000256" key="5">
    <source>
        <dbReference type="ARBA" id="ARBA00023163"/>
    </source>
</evidence>
<proteinExistence type="predicted"/>
<dbReference type="InterPro" id="IPR001789">
    <property type="entry name" value="Sig_transdc_resp-reg_receiver"/>
</dbReference>
<feature type="domain" description="Response regulatory" evidence="8">
    <location>
        <begin position="17"/>
        <end position="131"/>
    </location>
</feature>
<dbReference type="Gene3D" id="3.40.50.2300">
    <property type="match status" value="1"/>
</dbReference>
<dbReference type="PANTHER" id="PTHR48111:SF4">
    <property type="entry name" value="DNA-BINDING DUAL TRANSCRIPTIONAL REGULATOR OMPR"/>
    <property type="match status" value="1"/>
</dbReference>
<evidence type="ECO:0000313" key="11">
    <source>
        <dbReference type="Proteomes" id="UP001427805"/>
    </source>
</evidence>
<dbReference type="InterPro" id="IPR001867">
    <property type="entry name" value="OmpR/PhoB-type_DNA-bd"/>
</dbReference>
<evidence type="ECO:0000259" key="8">
    <source>
        <dbReference type="PROSITE" id="PS50110"/>
    </source>
</evidence>
<reference evidence="10 11" key="1">
    <citation type="submission" date="2024-05" db="EMBL/GenBank/DDBJ databases">
        <title>Sphingomonas sp. HF-S3 16S ribosomal RNA gene Genome sequencing and assembly.</title>
        <authorList>
            <person name="Lee H."/>
        </authorList>
    </citation>
    <scope>NUCLEOTIDE SEQUENCE [LARGE SCALE GENOMIC DNA]</scope>
    <source>
        <strain evidence="10 11">HF-S3</strain>
    </source>
</reference>
<feature type="DNA-binding region" description="OmpR/PhoB-type" evidence="7">
    <location>
        <begin position="146"/>
        <end position="245"/>
    </location>
</feature>
<name>A0ABV0B6Z8_9SPHN</name>